<dbReference type="GO" id="GO:0000502">
    <property type="term" value="C:proteasome complex"/>
    <property type="evidence" value="ECO:0007669"/>
    <property type="project" value="UniProtKB-KW"/>
</dbReference>
<organism evidence="4 5">
    <name type="scientific">Reticulomyxa filosa</name>
    <dbReference type="NCBI Taxonomy" id="46433"/>
    <lineage>
        <taxon>Eukaryota</taxon>
        <taxon>Sar</taxon>
        <taxon>Rhizaria</taxon>
        <taxon>Retaria</taxon>
        <taxon>Foraminifera</taxon>
        <taxon>Monothalamids</taxon>
        <taxon>Reticulomyxidae</taxon>
        <taxon>Reticulomyxa</taxon>
    </lineage>
</organism>
<feature type="domain" description="PCI" evidence="3">
    <location>
        <begin position="226"/>
        <end position="391"/>
    </location>
</feature>
<comment type="caution">
    <text evidence="4">The sequence shown here is derived from an EMBL/GenBank/DDBJ whole genome shotgun (WGS) entry which is preliminary data.</text>
</comment>
<comment type="similarity">
    <text evidence="1">Belongs to the proteasome subunit S9 family.</text>
</comment>
<dbReference type="InterPro" id="IPR050871">
    <property type="entry name" value="26S_Proteasome/COP9_Components"/>
</dbReference>
<keyword evidence="2" id="KW-0647">Proteasome</keyword>
<gene>
    <name evidence="4" type="ORF">RFI_07728</name>
</gene>
<dbReference type="SUPFAM" id="SSF46785">
    <property type="entry name" value="Winged helix' DNA-binding domain"/>
    <property type="match status" value="1"/>
</dbReference>
<reference evidence="4 5" key="1">
    <citation type="journal article" date="2013" name="Curr. Biol.">
        <title>The Genome of the Foraminiferan Reticulomyxa filosa.</title>
        <authorList>
            <person name="Glockner G."/>
            <person name="Hulsmann N."/>
            <person name="Schleicher M."/>
            <person name="Noegel A.A."/>
            <person name="Eichinger L."/>
            <person name="Gallinger C."/>
            <person name="Pawlowski J."/>
            <person name="Sierra R."/>
            <person name="Euteneuer U."/>
            <person name="Pillet L."/>
            <person name="Moustafa A."/>
            <person name="Platzer M."/>
            <person name="Groth M."/>
            <person name="Szafranski K."/>
            <person name="Schliwa M."/>
        </authorList>
    </citation>
    <scope>NUCLEOTIDE SEQUENCE [LARGE SCALE GENOMIC DNA]</scope>
</reference>
<dbReference type="SMART" id="SM00088">
    <property type="entry name" value="PINT"/>
    <property type="match status" value="1"/>
</dbReference>
<dbReference type="AlphaFoldDB" id="X6NT04"/>
<keyword evidence="5" id="KW-1185">Reference proteome</keyword>
<name>X6NT04_RETFI</name>
<evidence type="ECO:0000313" key="5">
    <source>
        <dbReference type="Proteomes" id="UP000023152"/>
    </source>
</evidence>
<dbReference type="InterPro" id="IPR040773">
    <property type="entry name" value="Rpn6_N"/>
</dbReference>
<dbReference type="Gene3D" id="1.25.40.570">
    <property type="match status" value="1"/>
</dbReference>
<protein>
    <recommendedName>
        <fullName evidence="3">PCI domain-containing protein</fullName>
    </recommendedName>
</protein>
<dbReference type="Proteomes" id="UP000023152">
    <property type="component" value="Unassembled WGS sequence"/>
</dbReference>
<dbReference type="Pfam" id="PF18055">
    <property type="entry name" value="RPN6_N"/>
    <property type="match status" value="1"/>
</dbReference>
<dbReference type="OrthoDB" id="1418352at2759"/>
<sequence>MEVELDLGPNSSEELELASWYERGKALSDVNPNEATKWFEKILLEKDDKKVEENAAIKERAIYELVEIYTKAKNIGAIKKLFIDVKPYFNTISKAKTGKIVRSIIEKMSNIENALEAQIELCRDCIEWCEQENRNLLKQQIETKLSEYYLEITKDVKKIDDKHLLVEVHLIESRIQHALRNIPKAKAALTACRAAANSIYIGPLMQAQVDMQAGRLSNEERDYKTSFSYFYEAFEGFDGLKDSRAPLALKYMLLSKIMNGMPGDVTALITGKLALKYTGRSIDAMKAVADAYKQSSLQRFEEVVTRQYRPEIEEDIVVSSKLQELSDKLLEQNLSRLLEPFDRVEISHIAKLIDLPLEHVLRKLSQMILDEKFNGILDQGSGAVIVFDDESEDKSYQHAAETVEVLSEAVDKLFDKTKDLD</sequence>
<dbReference type="PANTHER" id="PTHR10678">
    <property type="entry name" value="26S PROTEASOME NON-ATPASE REGULATORY SUBUNIT 11/COP9 SIGNALOSOME COMPLEX SUBUNIT 2"/>
    <property type="match status" value="1"/>
</dbReference>
<dbReference type="InterPro" id="IPR000717">
    <property type="entry name" value="PCI_dom"/>
</dbReference>
<proteinExistence type="inferred from homology"/>
<dbReference type="Pfam" id="PF01399">
    <property type="entry name" value="PCI"/>
    <property type="match status" value="1"/>
</dbReference>
<evidence type="ECO:0000256" key="1">
    <source>
        <dbReference type="ARBA" id="ARBA00007454"/>
    </source>
</evidence>
<evidence type="ECO:0000259" key="3">
    <source>
        <dbReference type="PROSITE" id="PS50250"/>
    </source>
</evidence>
<accession>X6NT04</accession>
<evidence type="ECO:0000256" key="2">
    <source>
        <dbReference type="ARBA" id="ARBA00022942"/>
    </source>
</evidence>
<evidence type="ECO:0000313" key="4">
    <source>
        <dbReference type="EMBL" id="ETO29395.1"/>
    </source>
</evidence>
<dbReference type="SMART" id="SM00753">
    <property type="entry name" value="PAM"/>
    <property type="match status" value="1"/>
</dbReference>
<dbReference type="OMA" id="ESKIYHA"/>
<dbReference type="EMBL" id="ASPP01006087">
    <property type="protein sequence ID" value="ETO29395.1"/>
    <property type="molecule type" value="Genomic_DNA"/>
</dbReference>
<dbReference type="InterPro" id="IPR036390">
    <property type="entry name" value="WH_DNA-bd_sf"/>
</dbReference>
<dbReference type="PROSITE" id="PS50250">
    <property type="entry name" value="PCI"/>
    <property type="match status" value="1"/>
</dbReference>